<comment type="subcellular location">
    <subcellularLocation>
        <location evidence="7">Cell membrane</location>
        <topology evidence="7">Multi-pass membrane protein</topology>
    </subcellularLocation>
    <subcellularLocation>
        <location evidence="1">Membrane</location>
        <topology evidence="1">Multi-pass membrane protein</topology>
    </subcellularLocation>
</comment>
<keyword evidence="7" id="KW-0813">Transport</keyword>
<feature type="transmembrane region" description="Helical" evidence="7">
    <location>
        <begin position="79"/>
        <end position="104"/>
    </location>
</feature>
<dbReference type="GO" id="GO:0043953">
    <property type="term" value="P:protein transport by the Tat complex"/>
    <property type="evidence" value="ECO:0007669"/>
    <property type="project" value="UniProtKB-UniRule"/>
</dbReference>
<dbReference type="KEGG" id="ddt:AAY81_01575"/>
<feature type="transmembrane region" description="Helical" evidence="7">
    <location>
        <begin position="162"/>
        <end position="185"/>
    </location>
</feature>
<keyword evidence="7" id="KW-1003">Cell membrane</keyword>
<keyword evidence="4 7" id="KW-1133">Transmembrane helix</keyword>
<protein>
    <recommendedName>
        <fullName evidence="7">Sec-independent protein translocase protein TatC</fullName>
    </recommendedName>
</protein>
<keyword evidence="10" id="KW-1185">Reference proteome</keyword>
<feature type="transmembrane region" description="Helical" evidence="7">
    <location>
        <begin position="111"/>
        <end position="134"/>
    </location>
</feature>
<dbReference type="STRING" id="79604.AAY81_01575"/>
<dbReference type="InterPro" id="IPR002033">
    <property type="entry name" value="TatC"/>
</dbReference>
<dbReference type="Pfam" id="PF00902">
    <property type="entry name" value="TatC"/>
    <property type="match status" value="1"/>
</dbReference>
<reference evidence="10" key="1">
    <citation type="submission" date="2016-10" db="EMBL/GenBank/DDBJ databases">
        <authorList>
            <person name="Varghese N."/>
        </authorList>
    </citation>
    <scope>NUCLEOTIDE SEQUENCE [LARGE SCALE GENOMIC DNA]</scope>
    <source>
        <strain evidence="10">DSM 21843</strain>
    </source>
</reference>
<dbReference type="PANTHER" id="PTHR30371">
    <property type="entry name" value="SEC-INDEPENDENT PROTEIN TRANSLOCASE PROTEIN TATC"/>
    <property type="match status" value="1"/>
</dbReference>
<dbReference type="GO" id="GO:0009977">
    <property type="term" value="F:proton motive force dependent protein transmembrane transporter activity"/>
    <property type="evidence" value="ECO:0007669"/>
    <property type="project" value="TreeGrafter"/>
</dbReference>
<dbReference type="OrthoDB" id="9777044at2"/>
<dbReference type="NCBIfam" id="TIGR00945">
    <property type="entry name" value="tatC"/>
    <property type="match status" value="1"/>
</dbReference>
<dbReference type="GO" id="GO:0033281">
    <property type="term" value="C:TAT protein transport complex"/>
    <property type="evidence" value="ECO:0007669"/>
    <property type="project" value="UniProtKB-UniRule"/>
</dbReference>
<feature type="transmembrane region" description="Helical" evidence="7">
    <location>
        <begin position="21"/>
        <end position="39"/>
    </location>
</feature>
<keyword evidence="6 7" id="KW-0472">Membrane</keyword>
<keyword evidence="3 7" id="KW-0653">Protein transport</keyword>
<feature type="coiled-coil region" evidence="8">
    <location>
        <begin position="247"/>
        <end position="279"/>
    </location>
</feature>
<dbReference type="Proteomes" id="UP000182975">
    <property type="component" value="Unassembled WGS sequence"/>
</dbReference>
<evidence type="ECO:0000256" key="8">
    <source>
        <dbReference type="SAM" id="Coils"/>
    </source>
</evidence>
<dbReference type="PANTHER" id="PTHR30371:SF0">
    <property type="entry name" value="SEC-INDEPENDENT PROTEIN TRANSLOCASE PROTEIN TATC, CHLOROPLASTIC-RELATED"/>
    <property type="match status" value="1"/>
</dbReference>
<feature type="transmembrane region" description="Helical" evidence="7">
    <location>
        <begin position="219"/>
        <end position="243"/>
    </location>
</feature>
<evidence type="ECO:0000313" key="9">
    <source>
        <dbReference type="EMBL" id="SEO89902.1"/>
    </source>
</evidence>
<dbReference type="PATRIC" id="fig|79604.3.peg.325"/>
<dbReference type="GO" id="GO:0065002">
    <property type="term" value="P:intracellular protein transmembrane transport"/>
    <property type="evidence" value="ECO:0007669"/>
    <property type="project" value="TreeGrafter"/>
</dbReference>
<dbReference type="RefSeq" id="WP_066660576.1">
    <property type="nucleotide sequence ID" value="NZ_CP011402.1"/>
</dbReference>
<name>A0A172RWG4_9ACTN</name>
<feature type="transmembrane region" description="Helical" evidence="7">
    <location>
        <begin position="197"/>
        <end position="213"/>
    </location>
</feature>
<dbReference type="HAMAP" id="MF_00902">
    <property type="entry name" value="TatC"/>
    <property type="match status" value="1"/>
</dbReference>
<comment type="subunit">
    <text evidence="7">The Tat system comprises two distinct complexes: a TatABC complex, containing multiple copies of TatA, TatB and TatC subunits, and a separate TatA complex, containing only TatA subunits. Substrates initially bind to the TatABC complex, which probably triggers association of the separate TatA complex to form the active translocon.</text>
</comment>
<organism evidence="9 10">
    <name type="scientific">Denitrobacterium detoxificans</name>
    <dbReference type="NCBI Taxonomy" id="79604"/>
    <lineage>
        <taxon>Bacteria</taxon>
        <taxon>Bacillati</taxon>
        <taxon>Actinomycetota</taxon>
        <taxon>Coriobacteriia</taxon>
        <taxon>Eggerthellales</taxon>
        <taxon>Eggerthellaceae</taxon>
        <taxon>Denitrobacterium</taxon>
    </lineage>
</organism>
<keyword evidence="5 7" id="KW-0811">Translocation</keyword>
<keyword evidence="8" id="KW-0175">Coiled coil</keyword>
<evidence type="ECO:0000313" key="10">
    <source>
        <dbReference type="Proteomes" id="UP000182975"/>
    </source>
</evidence>
<evidence type="ECO:0000256" key="6">
    <source>
        <dbReference type="ARBA" id="ARBA00023136"/>
    </source>
</evidence>
<proteinExistence type="inferred from homology"/>
<evidence type="ECO:0000256" key="2">
    <source>
        <dbReference type="ARBA" id="ARBA00022692"/>
    </source>
</evidence>
<gene>
    <name evidence="7" type="primary">tatC</name>
    <name evidence="9" type="ORF">SAMN02910314_01554</name>
</gene>
<evidence type="ECO:0000256" key="7">
    <source>
        <dbReference type="HAMAP-Rule" id="MF_00902"/>
    </source>
</evidence>
<dbReference type="PRINTS" id="PR01840">
    <property type="entry name" value="TATCFAMILY"/>
</dbReference>
<keyword evidence="2 7" id="KW-0812">Transmembrane</keyword>
<evidence type="ECO:0000256" key="5">
    <source>
        <dbReference type="ARBA" id="ARBA00023010"/>
    </source>
</evidence>
<accession>A0A172RWG4</accession>
<comment type="similarity">
    <text evidence="7">Belongs to the TatC family.</text>
</comment>
<evidence type="ECO:0000256" key="1">
    <source>
        <dbReference type="ARBA" id="ARBA00004141"/>
    </source>
</evidence>
<evidence type="ECO:0000256" key="3">
    <source>
        <dbReference type="ARBA" id="ARBA00022927"/>
    </source>
</evidence>
<dbReference type="EMBL" id="FOEC01000010">
    <property type="protein sequence ID" value="SEO89902.1"/>
    <property type="molecule type" value="Genomic_DNA"/>
</dbReference>
<dbReference type="AlphaFoldDB" id="A0A172RWG4"/>
<sequence>MPIGPARMPLFDHLGELRMRLVRIVVCMLIAVCVFYMATPTLSQFLLAPVAEYMPTDANGNVTMIVLGAFDAFAVRFTIALWASVVACMPVIIWQLLAFFLPALKPNERKWFIPTFAIACALFVFGTVFCYNIILDPAFQWLTDQAAGFATITPQADKWVDIIIKFEIGFGVAFELPLVVFYLTIFEIVPYAKLRSLWREVYIGLMVLSAFITPDASPVTMVLLFGAMLALYELSLLASRLVLGRRIKQQKLEMEQQAKEDAEWEAEWAERQRQRKLERESED</sequence>
<evidence type="ECO:0000256" key="4">
    <source>
        <dbReference type="ARBA" id="ARBA00022989"/>
    </source>
</evidence>
<comment type="function">
    <text evidence="7">Part of the twin-arginine translocation (Tat) system that transports large folded proteins containing a characteristic twin-arginine motif in their signal peptide across membranes. Together with TatB, TatC is part of a receptor directly interacting with Tat signal peptides.</text>
</comment>